<keyword evidence="5" id="KW-0539">Nucleus</keyword>
<evidence type="ECO:0000256" key="7">
    <source>
        <dbReference type="SAM" id="MobiDB-lite"/>
    </source>
</evidence>
<dbReference type="GO" id="GO:0003729">
    <property type="term" value="F:mRNA binding"/>
    <property type="evidence" value="ECO:0007669"/>
    <property type="project" value="UniProtKB-ARBA"/>
</dbReference>
<evidence type="ECO:0000256" key="5">
    <source>
        <dbReference type="ARBA" id="ARBA00023242"/>
    </source>
</evidence>
<dbReference type="GO" id="GO:1990904">
    <property type="term" value="C:ribonucleoprotein complex"/>
    <property type="evidence" value="ECO:0007669"/>
    <property type="project" value="InterPro"/>
</dbReference>
<dbReference type="InterPro" id="IPR000504">
    <property type="entry name" value="RRM_dom"/>
</dbReference>
<gene>
    <name evidence="9" type="ORF">EG68_03520</name>
</gene>
<dbReference type="SUPFAM" id="SSF54928">
    <property type="entry name" value="RNA-binding domain, RBD"/>
    <property type="match status" value="2"/>
</dbReference>
<accession>A0A8S9Z6B0</accession>
<reference evidence="9" key="1">
    <citation type="submission" date="2019-07" db="EMBL/GenBank/DDBJ databases">
        <title>Annotation for the trematode Paragonimus miyazaki's.</title>
        <authorList>
            <person name="Choi Y.-J."/>
        </authorList>
    </citation>
    <scope>NUCLEOTIDE SEQUENCE</scope>
    <source>
        <strain evidence="9">Japan</strain>
    </source>
</reference>
<dbReference type="FunFam" id="3.30.70.330:FF:000383">
    <property type="entry name" value="Sex lethal, isoform D"/>
    <property type="match status" value="1"/>
</dbReference>
<feature type="domain" description="RRM" evidence="8">
    <location>
        <begin position="77"/>
        <end position="155"/>
    </location>
</feature>
<keyword evidence="10" id="KW-1185">Reference proteome</keyword>
<feature type="domain" description="RRM" evidence="8">
    <location>
        <begin position="163"/>
        <end position="244"/>
    </location>
</feature>
<keyword evidence="3" id="KW-0677">Repeat</keyword>
<dbReference type="FunFam" id="3.30.70.330:FF:000205">
    <property type="entry name" value="Sex lethal, isoform B"/>
    <property type="match status" value="1"/>
</dbReference>
<proteinExistence type="inferred from homology"/>
<dbReference type="PRINTS" id="PR00961">
    <property type="entry name" value="HUDSXLRNA"/>
</dbReference>
<evidence type="ECO:0000256" key="1">
    <source>
        <dbReference type="ARBA" id="ARBA00004123"/>
    </source>
</evidence>
<keyword evidence="4 6" id="KW-0694">RNA-binding</keyword>
<name>A0A8S9Z6B0_9TREM</name>
<evidence type="ECO:0000259" key="8">
    <source>
        <dbReference type="PROSITE" id="PS50102"/>
    </source>
</evidence>
<dbReference type="InterPro" id="IPR035979">
    <property type="entry name" value="RBD_domain_sf"/>
</dbReference>
<evidence type="ECO:0000313" key="9">
    <source>
        <dbReference type="EMBL" id="KAF7259338.1"/>
    </source>
</evidence>
<evidence type="ECO:0000313" key="10">
    <source>
        <dbReference type="Proteomes" id="UP000822476"/>
    </source>
</evidence>
<feature type="region of interest" description="Disordered" evidence="7">
    <location>
        <begin position="1"/>
        <end position="31"/>
    </location>
</feature>
<dbReference type="InterPro" id="IPR002343">
    <property type="entry name" value="Hud_Sxl_RNA"/>
</dbReference>
<dbReference type="CDD" id="cd12650">
    <property type="entry name" value="RRM1_Hu"/>
    <property type="match status" value="1"/>
</dbReference>
<dbReference type="InterPro" id="IPR034775">
    <property type="entry name" value="Elav_RRM1"/>
</dbReference>
<evidence type="ECO:0000256" key="6">
    <source>
        <dbReference type="PROSITE-ProRule" id="PRU00176"/>
    </source>
</evidence>
<evidence type="ECO:0000256" key="4">
    <source>
        <dbReference type="ARBA" id="ARBA00022884"/>
    </source>
</evidence>
<evidence type="ECO:0000256" key="3">
    <source>
        <dbReference type="ARBA" id="ARBA00022737"/>
    </source>
</evidence>
<comment type="subcellular location">
    <subcellularLocation>
        <location evidence="1">Nucleus</location>
    </subcellularLocation>
</comment>
<comment type="caution">
    <text evidence="9">The sequence shown here is derived from an EMBL/GenBank/DDBJ whole genome shotgun (WGS) entry which is preliminary data.</text>
</comment>
<organism evidence="9 10">
    <name type="scientific">Paragonimus skrjabini miyazakii</name>
    <dbReference type="NCBI Taxonomy" id="59628"/>
    <lineage>
        <taxon>Eukaryota</taxon>
        <taxon>Metazoa</taxon>
        <taxon>Spiralia</taxon>
        <taxon>Lophotrochozoa</taxon>
        <taxon>Platyhelminthes</taxon>
        <taxon>Trematoda</taxon>
        <taxon>Digenea</taxon>
        <taxon>Plagiorchiida</taxon>
        <taxon>Troglotremata</taxon>
        <taxon>Troglotrematidae</taxon>
        <taxon>Paragonimus</taxon>
    </lineage>
</organism>
<dbReference type="SMART" id="SM00360">
    <property type="entry name" value="RRM"/>
    <property type="match status" value="3"/>
</dbReference>
<dbReference type="GO" id="GO:0005737">
    <property type="term" value="C:cytoplasm"/>
    <property type="evidence" value="ECO:0007669"/>
    <property type="project" value="UniProtKB-ARBA"/>
</dbReference>
<dbReference type="GO" id="GO:0010629">
    <property type="term" value="P:negative regulation of gene expression"/>
    <property type="evidence" value="ECO:0007669"/>
    <property type="project" value="UniProtKB-ARBA"/>
</dbReference>
<feature type="compositionally biased region" description="Polar residues" evidence="7">
    <location>
        <begin position="1"/>
        <end position="27"/>
    </location>
</feature>
<sequence>MMTTKIHQIPTGSDPTSSDRNTQSPNHYLSDGETRSVLMHSDQPSAEQQLNGYGQMNSAVTITTTATTATASEDNQTNLIVNYLPQAMSQEEMRSLFAKIGKLSSCKLIRDRASGQSLGYGFVNFVQASDAERAIKLLNRTRVQNKIIKVSHARPSCESIKGANLYICGLPKTMTEKELEKLFQQCGKIITSRILCDSVTNQSKGVGFIRYDQKHEAELAIKQFNGYRLNGSMDTPLTVKFANLPASVKQTTTVTSTSVINTASVATDELTAVIPNASSFMDLSSLIPSNLDLHSTLTNAFFTAPNSDLLEIINAMQQARDSSLANVSSINMGSGKLLRRTGGPVHSTSAHRLRFNPLDGCAVPVHIDPFEPGNTNSLLASGLTSSPAAAAGLKLLSKYATDQETGSTLSLAEALAASSSVQPGLHISSSNFLPFNLLGQRIPDPISLAPQTGIMDPAMNPLGSLYTNGTAFGELISPSYSIPTTTSNYPLLSQSVDQYFAPLGHILTRQNEHKSELPFTITNPDLIYPGIHRTHVQYAPADDPSSNLCLIGKTNVISNVQSGNIAAVVRVEGLQPGTEESIIWRLFSAFPSVISVKVSGGNCTMTTHEANSSSDVDIDTWRAQVWMSDLEQAKLAVRYLNRCILQNRILQVTFEPTNHISATPINGYLSLNGHPLINSSTPTMIYTNLNERLKP</sequence>
<dbReference type="CDD" id="cd12652">
    <property type="entry name" value="RRM2_Hu"/>
    <property type="match status" value="1"/>
</dbReference>
<evidence type="ECO:0000256" key="2">
    <source>
        <dbReference type="ARBA" id="ARBA00006266"/>
    </source>
</evidence>
<dbReference type="Proteomes" id="UP000822476">
    <property type="component" value="Unassembled WGS sequence"/>
</dbReference>
<dbReference type="OrthoDB" id="266020at2759"/>
<dbReference type="GO" id="GO:0009967">
    <property type="term" value="P:positive regulation of signal transduction"/>
    <property type="evidence" value="ECO:0007669"/>
    <property type="project" value="UniProtKB-ARBA"/>
</dbReference>
<dbReference type="PROSITE" id="PS50102">
    <property type="entry name" value="RRM"/>
    <property type="match status" value="2"/>
</dbReference>
<dbReference type="Pfam" id="PF00076">
    <property type="entry name" value="RRM_1"/>
    <property type="match status" value="2"/>
</dbReference>
<dbReference type="InterPro" id="IPR006548">
    <property type="entry name" value="ELAD_HU_SF"/>
</dbReference>
<dbReference type="GO" id="GO:0005634">
    <property type="term" value="C:nucleus"/>
    <property type="evidence" value="ECO:0007669"/>
    <property type="project" value="UniProtKB-SubCell"/>
</dbReference>
<dbReference type="EMBL" id="JTDE01001248">
    <property type="protein sequence ID" value="KAF7259338.1"/>
    <property type="molecule type" value="Genomic_DNA"/>
</dbReference>
<protein>
    <recommendedName>
        <fullName evidence="8">RRM domain-containing protein</fullName>
    </recommendedName>
</protein>
<dbReference type="AlphaFoldDB" id="A0A8S9Z6B0"/>
<dbReference type="InterPro" id="IPR012677">
    <property type="entry name" value="Nucleotide-bd_a/b_plait_sf"/>
</dbReference>
<dbReference type="NCBIfam" id="TIGR01661">
    <property type="entry name" value="ELAV_HUD_SF"/>
    <property type="match status" value="1"/>
</dbReference>
<dbReference type="Gene3D" id="3.30.70.330">
    <property type="match status" value="3"/>
</dbReference>
<dbReference type="GO" id="GO:0050686">
    <property type="term" value="P:negative regulation of mRNA processing"/>
    <property type="evidence" value="ECO:0007669"/>
    <property type="project" value="UniProtKB-ARBA"/>
</dbReference>
<comment type="similarity">
    <text evidence="2">Belongs to the RRM elav family.</text>
</comment>
<dbReference type="PANTHER" id="PTHR10352">
    <property type="entry name" value="EUKARYOTIC TRANSLATION INITIATION FACTOR 3 SUBUNIT G"/>
    <property type="match status" value="1"/>
</dbReference>